<feature type="domain" description="SET" evidence="1">
    <location>
        <begin position="1"/>
        <end position="111"/>
    </location>
</feature>
<evidence type="ECO:0000313" key="3">
    <source>
        <dbReference type="Proteomes" id="UP000176775"/>
    </source>
</evidence>
<dbReference type="SUPFAM" id="SSF82199">
    <property type="entry name" value="SET domain"/>
    <property type="match status" value="1"/>
</dbReference>
<name>A0A1F8DJW4_9BACT</name>
<dbReference type="InterPro" id="IPR046341">
    <property type="entry name" value="SET_dom_sf"/>
</dbReference>
<reference evidence="2 3" key="1">
    <citation type="journal article" date="2016" name="Nat. Commun.">
        <title>Thousands of microbial genomes shed light on interconnected biogeochemical processes in an aquifer system.</title>
        <authorList>
            <person name="Anantharaman K."/>
            <person name="Brown C.T."/>
            <person name="Hug L.A."/>
            <person name="Sharon I."/>
            <person name="Castelle C.J."/>
            <person name="Probst A.J."/>
            <person name="Thomas B.C."/>
            <person name="Singh A."/>
            <person name="Wilkins M.J."/>
            <person name="Karaoz U."/>
            <person name="Brodie E.L."/>
            <person name="Williams K.H."/>
            <person name="Hubbard S.S."/>
            <person name="Banfield J.F."/>
        </authorList>
    </citation>
    <scope>NUCLEOTIDE SEQUENCE [LARGE SCALE GENOMIC DNA]</scope>
</reference>
<dbReference type="GO" id="GO:0062122">
    <property type="term" value="F:histone H3K37 methyltransferase activity"/>
    <property type="evidence" value="ECO:0007669"/>
    <property type="project" value="InterPro"/>
</dbReference>
<dbReference type="AlphaFoldDB" id="A0A1F8DJW4"/>
<sequence>MRRHIMVKSVPKKGRGVFALKDFKEGEIIESAPVLIFTPKEREHLEKTLLNYYVYPWRSTRGAAIALGFGSIYNHSYSPNADWKQNFRTKCMVYRAVKNIKKGQEITVNYNGEPDDETPIDWFEVKK</sequence>
<dbReference type="Proteomes" id="UP000176775">
    <property type="component" value="Unassembled WGS sequence"/>
</dbReference>
<proteinExistence type="predicted"/>
<dbReference type="Gene3D" id="2.170.270.10">
    <property type="entry name" value="SET domain"/>
    <property type="match status" value="1"/>
</dbReference>
<dbReference type="CDD" id="cd10540">
    <property type="entry name" value="SET_SpSet7-like"/>
    <property type="match status" value="1"/>
</dbReference>
<dbReference type="Pfam" id="PF00856">
    <property type="entry name" value="SET"/>
    <property type="match status" value="1"/>
</dbReference>
<comment type="caution">
    <text evidence="2">The sequence shown here is derived from an EMBL/GenBank/DDBJ whole genome shotgun (WGS) entry which is preliminary data.</text>
</comment>
<evidence type="ECO:0000313" key="2">
    <source>
        <dbReference type="EMBL" id="OGM88897.1"/>
    </source>
</evidence>
<organism evidence="2 3">
    <name type="scientific">Candidatus Woesebacteria bacterium RIFOXYD1_FULL_41_28</name>
    <dbReference type="NCBI Taxonomy" id="1802550"/>
    <lineage>
        <taxon>Bacteria</taxon>
        <taxon>Candidatus Woeseibacteriota</taxon>
    </lineage>
</organism>
<dbReference type="EMBL" id="MGIK01000001">
    <property type="protein sequence ID" value="OGM88897.1"/>
    <property type="molecule type" value="Genomic_DNA"/>
</dbReference>
<dbReference type="InterPro" id="IPR001214">
    <property type="entry name" value="SET_dom"/>
</dbReference>
<accession>A0A1F8DJW4</accession>
<dbReference type="PIRSF" id="PIRSF022536">
    <property type="entry name" value="A612L_SET"/>
    <property type="match status" value="1"/>
</dbReference>
<dbReference type="InterPro" id="IPR009207">
    <property type="entry name" value="SET7_MeTrfase"/>
</dbReference>
<gene>
    <name evidence="2" type="ORF">A2594_02505</name>
</gene>
<protein>
    <recommendedName>
        <fullName evidence="1">SET domain-containing protein</fullName>
    </recommendedName>
</protein>
<evidence type="ECO:0000259" key="1">
    <source>
        <dbReference type="PROSITE" id="PS50280"/>
    </source>
</evidence>
<dbReference type="SMART" id="SM00317">
    <property type="entry name" value="SET"/>
    <property type="match status" value="1"/>
</dbReference>
<dbReference type="PROSITE" id="PS50280">
    <property type="entry name" value="SET"/>
    <property type="match status" value="1"/>
</dbReference>